<feature type="compositionally biased region" description="Acidic residues" evidence="1">
    <location>
        <begin position="342"/>
        <end position="356"/>
    </location>
</feature>
<sequence>MQYIMLFLHPGIARLQLRIPDPHSAATTSLLPRLHALCPDVSVFHLDGIASFSSEDALRLASAAPTCWPNLRSLYIPHLAVPDMQKIAMLPHLRSLFLHSPMDESAPIPTFDALAFSALRALEVQPTSMTYGSNLLMAMPSALNVERFRIMCHDAPRGEAWPALFQAIGHAFNPKTLREVLIEEYGDYEWDDSDHEGPRSLVYDILRQITVFSNLAVLSIHCWGGFFVEDDDLLHLAQALPLLKTLVLSPGRGEMREYHATIQGLAHLARHCPRLESLHLDFTANDLYYEESLARDVCQRRLTTLGVFFSPIRSARVVAAFLSAIFPNIKSIPSSESARVFEDDEDEDEEGMEDEEGKIRQMKWRQVNELLPIFRFVRVQERRGRAPRDIGGTGNANEPELSLHDEDWDTDFSDM</sequence>
<dbReference type="Gene3D" id="3.80.10.10">
    <property type="entry name" value="Ribonuclease Inhibitor"/>
    <property type="match status" value="1"/>
</dbReference>
<dbReference type="RefSeq" id="XP_003028236.1">
    <property type="nucleotide sequence ID" value="XM_003028190.1"/>
</dbReference>
<name>D8QF17_SCHCM</name>
<proteinExistence type="predicted"/>
<feature type="compositionally biased region" description="Acidic residues" evidence="1">
    <location>
        <begin position="406"/>
        <end position="415"/>
    </location>
</feature>
<accession>D8QF17</accession>
<protein>
    <submittedName>
        <fullName evidence="2">Expressed protein</fullName>
    </submittedName>
</protein>
<dbReference type="eggNOG" id="ENOG502SV7G">
    <property type="taxonomic scope" value="Eukaryota"/>
</dbReference>
<dbReference type="GeneID" id="9592006"/>
<evidence type="ECO:0000256" key="1">
    <source>
        <dbReference type="SAM" id="MobiDB-lite"/>
    </source>
</evidence>
<organism evidence="3">
    <name type="scientific">Schizophyllum commune (strain H4-8 / FGSC 9210)</name>
    <name type="common">Split gill fungus</name>
    <dbReference type="NCBI Taxonomy" id="578458"/>
    <lineage>
        <taxon>Eukaryota</taxon>
        <taxon>Fungi</taxon>
        <taxon>Dikarya</taxon>
        <taxon>Basidiomycota</taxon>
        <taxon>Agaricomycotina</taxon>
        <taxon>Agaricomycetes</taxon>
        <taxon>Agaricomycetidae</taxon>
        <taxon>Agaricales</taxon>
        <taxon>Schizophyllaceae</taxon>
        <taxon>Schizophyllum</taxon>
    </lineage>
</organism>
<evidence type="ECO:0000313" key="2">
    <source>
        <dbReference type="EMBL" id="EFI93333.1"/>
    </source>
</evidence>
<dbReference type="HOGENOM" id="CLU_021164_0_0_1"/>
<dbReference type="OrthoDB" id="3543113at2759"/>
<dbReference type="SUPFAM" id="SSF52047">
    <property type="entry name" value="RNI-like"/>
    <property type="match status" value="1"/>
</dbReference>
<dbReference type="VEuPathDB" id="FungiDB:SCHCODRAFT_02638144"/>
<dbReference type="InParanoid" id="D8QF17"/>
<evidence type="ECO:0000313" key="3">
    <source>
        <dbReference type="Proteomes" id="UP000007431"/>
    </source>
</evidence>
<gene>
    <name evidence="2" type="ORF">SCHCODRAFT_237289</name>
</gene>
<dbReference type="Proteomes" id="UP000007431">
    <property type="component" value="Unassembled WGS sequence"/>
</dbReference>
<feature type="region of interest" description="Disordered" evidence="1">
    <location>
        <begin position="386"/>
        <end position="415"/>
    </location>
</feature>
<keyword evidence="3" id="KW-1185">Reference proteome</keyword>
<dbReference type="OMA" id="LSAHCTH"/>
<feature type="region of interest" description="Disordered" evidence="1">
    <location>
        <begin position="337"/>
        <end position="357"/>
    </location>
</feature>
<dbReference type="AlphaFoldDB" id="D8QF17"/>
<reference evidence="2 3" key="1">
    <citation type="journal article" date="2010" name="Nat. Biotechnol.">
        <title>Genome sequence of the model mushroom Schizophyllum commune.</title>
        <authorList>
            <person name="Ohm R.A."/>
            <person name="de Jong J.F."/>
            <person name="Lugones L.G."/>
            <person name="Aerts A."/>
            <person name="Kothe E."/>
            <person name="Stajich J.E."/>
            <person name="de Vries R.P."/>
            <person name="Record E."/>
            <person name="Levasseur A."/>
            <person name="Baker S.E."/>
            <person name="Bartholomew K.A."/>
            <person name="Coutinho P.M."/>
            <person name="Erdmann S."/>
            <person name="Fowler T.J."/>
            <person name="Gathman A.C."/>
            <person name="Lombard V."/>
            <person name="Henrissat B."/>
            <person name="Knabe N."/>
            <person name="Kuees U."/>
            <person name="Lilly W.W."/>
            <person name="Lindquist E."/>
            <person name="Lucas S."/>
            <person name="Magnuson J.K."/>
            <person name="Piumi F."/>
            <person name="Raudaskoski M."/>
            <person name="Salamov A."/>
            <person name="Schmutz J."/>
            <person name="Schwarze F.W.M.R."/>
            <person name="vanKuyk P.A."/>
            <person name="Horton J.S."/>
            <person name="Grigoriev I.V."/>
            <person name="Woesten H.A.B."/>
        </authorList>
    </citation>
    <scope>NUCLEOTIDE SEQUENCE [LARGE SCALE GENOMIC DNA]</scope>
    <source>
        <strain evidence="3">H4-8 / FGSC 9210</strain>
    </source>
</reference>
<dbReference type="KEGG" id="scm:SCHCO_02638144"/>
<dbReference type="EMBL" id="GL377311">
    <property type="protein sequence ID" value="EFI93333.1"/>
    <property type="molecule type" value="Genomic_DNA"/>
</dbReference>
<dbReference type="InterPro" id="IPR032675">
    <property type="entry name" value="LRR_dom_sf"/>
</dbReference>